<name>A0A3P7ND58_DIBLA</name>
<sequence>MGDHQRSSSVPQLDRYFLHSEENEAVLDDYRKRIATLEEQSRQSTITTKMSPPPSKPTIVGEYPRPMHQHFALQQSEIISFESDIASKLGDDEGQLSYLIHYCRDEAKDAIECCAILDPSE</sequence>
<dbReference type="Proteomes" id="UP000281553">
    <property type="component" value="Unassembled WGS sequence"/>
</dbReference>
<keyword evidence="3" id="KW-1185">Reference proteome</keyword>
<organism evidence="2 3">
    <name type="scientific">Dibothriocephalus latus</name>
    <name type="common">Fish tapeworm</name>
    <name type="synonym">Diphyllobothrium latum</name>
    <dbReference type="NCBI Taxonomy" id="60516"/>
    <lineage>
        <taxon>Eukaryota</taxon>
        <taxon>Metazoa</taxon>
        <taxon>Spiralia</taxon>
        <taxon>Lophotrochozoa</taxon>
        <taxon>Platyhelminthes</taxon>
        <taxon>Cestoda</taxon>
        <taxon>Eucestoda</taxon>
        <taxon>Diphyllobothriidea</taxon>
        <taxon>Diphyllobothriidae</taxon>
        <taxon>Dibothriocephalus</taxon>
    </lineage>
</organism>
<gene>
    <name evidence="2" type="ORF">DILT_LOCUS15989</name>
</gene>
<dbReference type="OrthoDB" id="10068075at2759"/>
<evidence type="ECO:0000313" key="3">
    <source>
        <dbReference type="Proteomes" id="UP000281553"/>
    </source>
</evidence>
<dbReference type="AlphaFoldDB" id="A0A3P7ND58"/>
<reference evidence="2 3" key="1">
    <citation type="submission" date="2018-11" db="EMBL/GenBank/DDBJ databases">
        <authorList>
            <consortium name="Pathogen Informatics"/>
        </authorList>
    </citation>
    <scope>NUCLEOTIDE SEQUENCE [LARGE SCALE GENOMIC DNA]</scope>
</reference>
<evidence type="ECO:0000256" key="1">
    <source>
        <dbReference type="SAM" id="MobiDB-lite"/>
    </source>
</evidence>
<proteinExistence type="predicted"/>
<feature type="non-terminal residue" evidence="2">
    <location>
        <position position="121"/>
    </location>
</feature>
<feature type="region of interest" description="Disordered" evidence="1">
    <location>
        <begin position="38"/>
        <end position="57"/>
    </location>
</feature>
<protein>
    <submittedName>
        <fullName evidence="2">Uncharacterized protein</fullName>
    </submittedName>
</protein>
<evidence type="ECO:0000313" key="2">
    <source>
        <dbReference type="EMBL" id="VDN32467.1"/>
    </source>
</evidence>
<accession>A0A3P7ND58</accession>
<dbReference type="EMBL" id="UYRU01082196">
    <property type="protein sequence ID" value="VDN32467.1"/>
    <property type="molecule type" value="Genomic_DNA"/>
</dbReference>